<organism evidence="2 3">
    <name type="scientific">Frateuria terrea</name>
    <dbReference type="NCBI Taxonomy" id="529704"/>
    <lineage>
        <taxon>Bacteria</taxon>
        <taxon>Pseudomonadati</taxon>
        <taxon>Pseudomonadota</taxon>
        <taxon>Gammaproteobacteria</taxon>
        <taxon>Lysobacterales</taxon>
        <taxon>Rhodanobacteraceae</taxon>
        <taxon>Frateuria</taxon>
    </lineage>
</organism>
<dbReference type="NCBIfam" id="TIGR03317">
    <property type="entry name" value="ygfZ_signature"/>
    <property type="match status" value="1"/>
</dbReference>
<evidence type="ECO:0000313" key="3">
    <source>
        <dbReference type="Proteomes" id="UP000199420"/>
    </source>
</evidence>
<dbReference type="SUPFAM" id="SSF103025">
    <property type="entry name" value="Folate-binding domain"/>
    <property type="match status" value="1"/>
</dbReference>
<dbReference type="Proteomes" id="UP000199420">
    <property type="component" value="Unassembled WGS sequence"/>
</dbReference>
<keyword evidence="1" id="KW-0809">Transit peptide</keyword>
<reference evidence="2 3" key="1">
    <citation type="submission" date="2016-10" db="EMBL/GenBank/DDBJ databases">
        <authorList>
            <person name="de Groot N.N."/>
        </authorList>
    </citation>
    <scope>NUCLEOTIDE SEQUENCE [LARGE SCALE GENOMIC DNA]</scope>
    <source>
        <strain evidence="2 3">DSM 26515</strain>
    </source>
</reference>
<dbReference type="GO" id="GO:0016226">
    <property type="term" value="P:iron-sulfur cluster assembly"/>
    <property type="evidence" value="ECO:0007669"/>
    <property type="project" value="TreeGrafter"/>
</dbReference>
<accession>A0A1H6TX03</accession>
<dbReference type="OrthoDB" id="9796287at2"/>
<dbReference type="Gene3D" id="2.40.30.160">
    <property type="match status" value="1"/>
</dbReference>
<dbReference type="STRING" id="529704.SAMN02927913_1991"/>
<dbReference type="EMBL" id="FNYC01000003">
    <property type="protein sequence ID" value="SEI82754.1"/>
    <property type="molecule type" value="Genomic_DNA"/>
</dbReference>
<evidence type="ECO:0000256" key="1">
    <source>
        <dbReference type="ARBA" id="ARBA00022946"/>
    </source>
</evidence>
<dbReference type="PANTHER" id="PTHR22602">
    <property type="entry name" value="TRANSFERASE CAF17, MITOCHONDRIAL-RELATED"/>
    <property type="match status" value="1"/>
</dbReference>
<evidence type="ECO:0000313" key="2">
    <source>
        <dbReference type="EMBL" id="SEI82754.1"/>
    </source>
</evidence>
<protein>
    <recommendedName>
        <fullName evidence="4">Aminomethyltransferase folate-binding domain-containing protein</fullName>
    </recommendedName>
</protein>
<dbReference type="AlphaFoldDB" id="A0A1H6TX03"/>
<dbReference type="RefSeq" id="WP_091336398.1">
    <property type="nucleotide sequence ID" value="NZ_FNYC01000003.1"/>
</dbReference>
<dbReference type="InterPro" id="IPR045179">
    <property type="entry name" value="YgfZ/GcvT"/>
</dbReference>
<proteinExistence type="predicted"/>
<dbReference type="InterPro" id="IPR027266">
    <property type="entry name" value="TrmE/GcvT-like"/>
</dbReference>
<sequence>MPCPYSAELVSIEGTDAIAFAQAQFSSNLASLADGRWQFSAWLNAQGRVKFLFHLVRLDAQRLLLLLRGGQAEALAIELRRYVFRAKAAITPHAARPLGTGNPLPLYAAKQTGDALVVGCGPYSLKVDAAADGNWRLAQLRTSWPWLPESLAGEMLPAWLGLGTLGATSLDKGCYPGQEIVARMHYRGGSKRHLHHVRLSRVVPPGSVLDVHGLAAIQLLDVVPVDASAEALAVVHEDAQTGLASGIEAIHGGQPLAVLGTER</sequence>
<gene>
    <name evidence="2" type="ORF">SAMN04487997_1733</name>
</gene>
<dbReference type="InterPro" id="IPR017703">
    <property type="entry name" value="YgfZ/GCV_T_CS"/>
</dbReference>
<keyword evidence="3" id="KW-1185">Reference proteome</keyword>
<name>A0A1H6TX03_9GAMM</name>
<dbReference type="Gene3D" id="3.30.1360.120">
    <property type="entry name" value="Probable tRNA modification gtpase trme, domain 1"/>
    <property type="match status" value="1"/>
</dbReference>
<dbReference type="PANTHER" id="PTHR22602:SF0">
    <property type="entry name" value="TRANSFERASE CAF17, MITOCHONDRIAL-RELATED"/>
    <property type="match status" value="1"/>
</dbReference>
<evidence type="ECO:0008006" key="4">
    <source>
        <dbReference type="Google" id="ProtNLM"/>
    </source>
</evidence>